<evidence type="ECO:0000256" key="4">
    <source>
        <dbReference type="ARBA" id="ARBA00022989"/>
    </source>
</evidence>
<feature type="transmembrane region" description="Helical" evidence="11">
    <location>
        <begin position="652"/>
        <end position="671"/>
    </location>
</feature>
<keyword evidence="7 9" id="KW-0675">Receptor</keyword>
<keyword evidence="14" id="KW-1185">Reference proteome</keyword>
<evidence type="ECO:0000256" key="2">
    <source>
        <dbReference type="ARBA" id="ARBA00022475"/>
    </source>
</evidence>
<keyword evidence="5 9" id="KW-0297">G-protein coupled receptor</keyword>
<accession>A0A2T7P7R9</accession>
<reference evidence="13 14" key="1">
    <citation type="submission" date="2018-04" db="EMBL/GenBank/DDBJ databases">
        <title>The genome of golden apple snail Pomacea canaliculata provides insight into stress tolerance and invasive adaptation.</title>
        <authorList>
            <person name="Liu C."/>
            <person name="Liu B."/>
            <person name="Ren Y."/>
            <person name="Zhang Y."/>
            <person name="Wang H."/>
            <person name="Li S."/>
            <person name="Jiang F."/>
            <person name="Yin L."/>
            <person name="Zhang G."/>
            <person name="Qian W."/>
            <person name="Fan W."/>
        </authorList>
    </citation>
    <scope>NUCLEOTIDE SEQUENCE [LARGE SCALE GENOMIC DNA]</scope>
    <source>
        <strain evidence="13">SZHN2017</strain>
        <tissue evidence="13">Muscle</tissue>
    </source>
</reference>
<feature type="transmembrane region" description="Helical" evidence="11">
    <location>
        <begin position="102"/>
        <end position="130"/>
    </location>
</feature>
<protein>
    <recommendedName>
        <fullName evidence="12">G-protein coupled receptors family 1 profile domain-containing protein</fullName>
    </recommendedName>
</protein>
<evidence type="ECO:0000256" key="3">
    <source>
        <dbReference type="ARBA" id="ARBA00022692"/>
    </source>
</evidence>
<dbReference type="EMBL" id="PZQS01000005">
    <property type="protein sequence ID" value="PVD29474.1"/>
    <property type="molecule type" value="Genomic_DNA"/>
</dbReference>
<dbReference type="Proteomes" id="UP000245119">
    <property type="component" value="Linkage Group LG5"/>
</dbReference>
<feature type="compositionally biased region" description="Low complexity" evidence="10">
    <location>
        <begin position="324"/>
        <end position="337"/>
    </location>
</feature>
<evidence type="ECO:0000256" key="6">
    <source>
        <dbReference type="ARBA" id="ARBA00023136"/>
    </source>
</evidence>
<feature type="compositionally biased region" description="Basic residues" evidence="10">
    <location>
        <begin position="571"/>
        <end position="582"/>
    </location>
</feature>
<feature type="domain" description="G-protein coupled receptors family 1 profile" evidence="12">
    <location>
        <begin position="122"/>
        <end position="668"/>
    </location>
</feature>
<feature type="region of interest" description="Disordered" evidence="10">
    <location>
        <begin position="298"/>
        <end position="339"/>
    </location>
</feature>
<feature type="transmembrane region" description="Helical" evidence="11">
    <location>
        <begin position="613"/>
        <end position="640"/>
    </location>
</feature>
<dbReference type="AlphaFoldDB" id="A0A2T7P7R9"/>
<dbReference type="InterPro" id="IPR017452">
    <property type="entry name" value="GPCR_Rhodpsn_7TM"/>
</dbReference>
<keyword evidence="3 9" id="KW-0812">Transmembrane</keyword>
<dbReference type="PROSITE" id="PS50262">
    <property type="entry name" value="G_PROTEIN_RECEP_F1_2"/>
    <property type="match status" value="1"/>
</dbReference>
<dbReference type="PANTHER" id="PTHR24248">
    <property type="entry name" value="ADRENERGIC RECEPTOR-RELATED G-PROTEIN COUPLED RECEPTOR"/>
    <property type="match status" value="1"/>
</dbReference>
<comment type="caution">
    <text evidence="13">The sequence shown here is derived from an EMBL/GenBank/DDBJ whole genome shotgun (WGS) entry which is preliminary data.</text>
</comment>
<feature type="transmembrane region" description="Helical" evidence="11">
    <location>
        <begin position="222"/>
        <end position="244"/>
    </location>
</feature>
<evidence type="ECO:0000256" key="8">
    <source>
        <dbReference type="ARBA" id="ARBA00023224"/>
    </source>
</evidence>
<evidence type="ECO:0000256" key="9">
    <source>
        <dbReference type="RuleBase" id="RU000688"/>
    </source>
</evidence>
<dbReference type="GO" id="GO:0005886">
    <property type="term" value="C:plasma membrane"/>
    <property type="evidence" value="ECO:0007669"/>
    <property type="project" value="UniProtKB-SubCell"/>
</dbReference>
<feature type="transmembrane region" description="Helical" evidence="11">
    <location>
        <begin position="264"/>
        <end position="287"/>
    </location>
</feature>
<dbReference type="InterPro" id="IPR000276">
    <property type="entry name" value="GPCR_Rhodpsn"/>
</dbReference>
<evidence type="ECO:0000256" key="1">
    <source>
        <dbReference type="ARBA" id="ARBA00004651"/>
    </source>
</evidence>
<dbReference type="PRINTS" id="PR00237">
    <property type="entry name" value="GPCRRHODOPSN"/>
</dbReference>
<comment type="subcellular location">
    <subcellularLocation>
        <location evidence="1">Cell membrane</location>
        <topology evidence="1">Multi-pass membrane protein</topology>
    </subcellularLocation>
</comment>
<feature type="transmembrane region" description="Helical" evidence="11">
    <location>
        <begin position="183"/>
        <end position="201"/>
    </location>
</feature>
<evidence type="ECO:0000256" key="5">
    <source>
        <dbReference type="ARBA" id="ARBA00023040"/>
    </source>
</evidence>
<dbReference type="OrthoDB" id="5975661at2759"/>
<sequence>MLATLSTFRPPPFVSSERFPDYALPTLLVGTVHGDNVSFKVAPSAPAVHLVTGRDQSTDLNVNSWLWNQTDISVTTQNGFGVDGLSTSCPTYPAGYPSGYTWAHIACASVVVTVIMLIIVFGNFLVMWAIVTDRNLKGTQNFYIGSLAMADFLLGLLIVPFSLANELMGYWYFGTALCEVWKAIDVLLCTASIASLCLISLDRYWSITKAVHYPRQRTPKRAAIMIFIVWFVSAAICIPPLIGWKQPAPDSDWPICALSEDIGYVLYSSMGSFYIPAFIMVFVYFKIYQAAKARARKNVSKGPKSGMSEKSEQKNSTESSGTEQHCPQQQLQQPPSRQHLDHLRDDLSLRASSYEALGASTAECLYTLQTESVTGHETPTQTISAAAAAADDDEGMARSGATDFRSRSYSLPCRGDERTRLIFTDSDSCDALGGRALNMMDRKFFGFHSMPTTTTTDTDSSVDVSNIQQKPPLQLQQQHQLQCDLTKQLSSAPSAPAIFHAVSPPQTGSPGQGNGAVQQFKIMEPKLNGSVEQGEAREQRTGLLGSLRRHLFQHGATPANTKADPKNRQNQQKKKGHHHKRNGHEANTGAKSVDFFSAERQKRKLAKARERRATLVLGLVMAAFILCWLPFFLLYLASAFCNACIPGMVFKVFFWIGYCNSALNPIIYTVFNRDFRRAFHRILCGKKRGRR</sequence>
<dbReference type="STRING" id="400727.A0A2T7P7R9"/>
<feature type="transmembrane region" description="Helical" evidence="11">
    <location>
        <begin position="142"/>
        <end position="163"/>
    </location>
</feature>
<organism evidence="13 14">
    <name type="scientific">Pomacea canaliculata</name>
    <name type="common">Golden apple snail</name>
    <dbReference type="NCBI Taxonomy" id="400727"/>
    <lineage>
        <taxon>Eukaryota</taxon>
        <taxon>Metazoa</taxon>
        <taxon>Spiralia</taxon>
        <taxon>Lophotrochozoa</taxon>
        <taxon>Mollusca</taxon>
        <taxon>Gastropoda</taxon>
        <taxon>Caenogastropoda</taxon>
        <taxon>Architaenioglossa</taxon>
        <taxon>Ampullarioidea</taxon>
        <taxon>Ampullariidae</taxon>
        <taxon>Pomacea</taxon>
    </lineage>
</organism>
<dbReference type="Gene3D" id="1.20.1070.10">
    <property type="entry name" value="Rhodopsin 7-helix transmembrane proteins"/>
    <property type="match status" value="2"/>
</dbReference>
<gene>
    <name evidence="13" type="ORF">C0Q70_08725</name>
</gene>
<dbReference type="PROSITE" id="PS00237">
    <property type="entry name" value="G_PROTEIN_RECEP_F1_1"/>
    <property type="match status" value="1"/>
</dbReference>
<keyword evidence="6 11" id="KW-0472">Membrane</keyword>
<dbReference type="PANTHER" id="PTHR24248:SF189">
    <property type="entry name" value="ALPHA2-ADRENERGIC-LIKE OCTOPAMINE RECEPTOR, ISOFORM B"/>
    <property type="match status" value="1"/>
</dbReference>
<name>A0A2T7P7R9_POMCA</name>
<evidence type="ECO:0000259" key="12">
    <source>
        <dbReference type="PROSITE" id="PS50262"/>
    </source>
</evidence>
<keyword evidence="4 11" id="KW-1133">Transmembrane helix</keyword>
<keyword evidence="8 9" id="KW-0807">Transducer</keyword>
<dbReference type="SUPFAM" id="SSF81321">
    <property type="entry name" value="Family A G protein-coupled receptor-like"/>
    <property type="match status" value="1"/>
</dbReference>
<dbReference type="GO" id="GO:0004930">
    <property type="term" value="F:G protein-coupled receptor activity"/>
    <property type="evidence" value="ECO:0007669"/>
    <property type="project" value="UniProtKB-KW"/>
</dbReference>
<evidence type="ECO:0000256" key="7">
    <source>
        <dbReference type="ARBA" id="ARBA00023170"/>
    </source>
</evidence>
<comment type="similarity">
    <text evidence="9">Belongs to the G-protein coupled receptor 1 family.</text>
</comment>
<keyword evidence="2" id="KW-1003">Cell membrane</keyword>
<evidence type="ECO:0000256" key="10">
    <source>
        <dbReference type="SAM" id="MobiDB-lite"/>
    </source>
</evidence>
<feature type="region of interest" description="Disordered" evidence="10">
    <location>
        <begin position="555"/>
        <end position="590"/>
    </location>
</feature>
<evidence type="ECO:0000313" key="13">
    <source>
        <dbReference type="EMBL" id="PVD29474.1"/>
    </source>
</evidence>
<evidence type="ECO:0000256" key="11">
    <source>
        <dbReference type="SAM" id="Phobius"/>
    </source>
</evidence>
<evidence type="ECO:0000313" key="14">
    <source>
        <dbReference type="Proteomes" id="UP000245119"/>
    </source>
</evidence>
<proteinExistence type="inferred from homology"/>
<dbReference type="Pfam" id="PF00001">
    <property type="entry name" value="7tm_1"/>
    <property type="match status" value="1"/>
</dbReference>
<dbReference type="SMART" id="SM01381">
    <property type="entry name" value="7TM_GPCR_Srsx"/>
    <property type="match status" value="1"/>
</dbReference>